<dbReference type="KEGG" id="ztr:MYCGRDRAFT_103691"/>
<dbReference type="InParanoid" id="F9X7S3"/>
<dbReference type="RefSeq" id="XP_003853808.1">
    <property type="nucleotide sequence ID" value="XM_003853760.1"/>
</dbReference>
<sequence>MIVVGFEEQSGQVDAVNSIVDDDVAVAMFESKSMECCSSISKLGSLATSKAAAVEVLSATDVSKGSDAE</sequence>
<dbReference type="EMBL" id="CM001198">
    <property type="protein sequence ID" value="EGP88784.1"/>
    <property type="molecule type" value="Genomic_DNA"/>
</dbReference>
<reference evidence="1 2" key="1">
    <citation type="journal article" date="2011" name="PLoS Genet.">
        <title>Finished genome of the fungal wheat pathogen Mycosphaerella graminicola reveals dispensome structure, chromosome plasticity, and stealth pathogenesis.</title>
        <authorList>
            <person name="Goodwin S.B."/>
            <person name="Ben M'barek S."/>
            <person name="Dhillon B."/>
            <person name="Wittenberg A.H.J."/>
            <person name="Crane C.F."/>
            <person name="Hane J.K."/>
            <person name="Foster A.J."/>
            <person name="Van der Lee T.A.J."/>
            <person name="Grimwood J."/>
            <person name="Aerts A."/>
            <person name="Antoniw J."/>
            <person name="Bailey A."/>
            <person name="Bluhm B."/>
            <person name="Bowler J."/>
            <person name="Bristow J."/>
            <person name="van der Burgt A."/>
            <person name="Canto-Canche B."/>
            <person name="Churchill A.C.L."/>
            <person name="Conde-Ferraez L."/>
            <person name="Cools H.J."/>
            <person name="Coutinho P.M."/>
            <person name="Csukai M."/>
            <person name="Dehal P."/>
            <person name="De Wit P."/>
            <person name="Donzelli B."/>
            <person name="van de Geest H.C."/>
            <person name="van Ham R.C.H.J."/>
            <person name="Hammond-Kosack K.E."/>
            <person name="Henrissat B."/>
            <person name="Kilian A."/>
            <person name="Kobayashi A.K."/>
            <person name="Koopmann E."/>
            <person name="Kourmpetis Y."/>
            <person name="Kuzniar A."/>
            <person name="Lindquist E."/>
            <person name="Lombard V."/>
            <person name="Maliepaard C."/>
            <person name="Martins N."/>
            <person name="Mehrabi R."/>
            <person name="Nap J.P.H."/>
            <person name="Ponomarenko A."/>
            <person name="Rudd J.J."/>
            <person name="Salamov A."/>
            <person name="Schmutz J."/>
            <person name="Schouten H.J."/>
            <person name="Shapiro H."/>
            <person name="Stergiopoulos I."/>
            <person name="Torriani S.F.F."/>
            <person name="Tu H."/>
            <person name="de Vries R.P."/>
            <person name="Waalwijk C."/>
            <person name="Ware S.B."/>
            <person name="Wiebenga A."/>
            <person name="Zwiers L.-H."/>
            <person name="Oliver R.P."/>
            <person name="Grigoriev I.V."/>
            <person name="Kema G.H.J."/>
        </authorList>
    </citation>
    <scope>NUCLEOTIDE SEQUENCE [LARGE SCALE GENOMIC DNA]</scope>
    <source>
        <strain evidence="2">CBS 115943 / IPO323</strain>
    </source>
</reference>
<evidence type="ECO:0000313" key="1">
    <source>
        <dbReference type="EMBL" id="EGP88784.1"/>
    </source>
</evidence>
<dbReference type="GeneID" id="13404146"/>
<name>F9X7S3_ZYMTI</name>
<gene>
    <name evidence="1" type="ORF">MYCGRDRAFT_103691</name>
</gene>
<evidence type="ECO:0000313" key="2">
    <source>
        <dbReference type="Proteomes" id="UP000008062"/>
    </source>
</evidence>
<dbReference type="AlphaFoldDB" id="F9X7S3"/>
<dbReference type="Proteomes" id="UP000008062">
    <property type="component" value="Chromosome 3"/>
</dbReference>
<protein>
    <submittedName>
        <fullName evidence="1">Uncharacterized protein</fullName>
    </submittedName>
</protein>
<dbReference type="HOGENOM" id="CLU_2777840_0_0_1"/>
<proteinExistence type="predicted"/>
<accession>F9X7S3</accession>
<keyword evidence="2" id="KW-1185">Reference proteome</keyword>
<organism evidence="1 2">
    <name type="scientific">Zymoseptoria tritici (strain CBS 115943 / IPO323)</name>
    <name type="common">Speckled leaf blotch fungus</name>
    <name type="synonym">Septoria tritici</name>
    <dbReference type="NCBI Taxonomy" id="336722"/>
    <lineage>
        <taxon>Eukaryota</taxon>
        <taxon>Fungi</taxon>
        <taxon>Dikarya</taxon>
        <taxon>Ascomycota</taxon>
        <taxon>Pezizomycotina</taxon>
        <taxon>Dothideomycetes</taxon>
        <taxon>Dothideomycetidae</taxon>
        <taxon>Mycosphaerellales</taxon>
        <taxon>Mycosphaerellaceae</taxon>
        <taxon>Zymoseptoria</taxon>
    </lineage>
</organism>